<comment type="caution">
    <text evidence="2">The sequence shown here is derived from an EMBL/GenBank/DDBJ whole genome shotgun (WGS) entry which is preliminary data.</text>
</comment>
<name>A0A8S9S9F1_BRACR</name>
<dbReference type="EMBL" id="QGKX02000004">
    <property type="protein sequence ID" value="KAF3598286.1"/>
    <property type="molecule type" value="Genomic_DNA"/>
</dbReference>
<dbReference type="Gene3D" id="2.40.50.140">
    <property type="entry name" value="Nucleic acid-binding proteins"/>
    <property type="match status" value="1"/>
</dbReference>
<proteinExistence type="predicted"/>
<accession>A0A8S9S9F1</accession>
<evidence type="ECO:0000313" key="3">
    <source>
        <dbReference type="Proteomes" id="UP000712600"/>
    </source>
</evidence>
<evidence type="ECO:0000256" key="1">
    <source>
        <dbReference type="SAM" id="MobiDB-lite"/>
    </source>
</evidence>
<protein>
    <submittedName>
        <fullName evidence="2">Uncharacterized protein</fullName>
    </submittedName>
</protein>
<gene>
    <name evidence="2" type="ORF">F2Q69_00037015</name>
</gene>
<dbReference type="InterPro" id="IPR012340">
    <property type="entry name" value="NA-bd_OB-fold"/>
</dbReference>
<feature type="compositionally biased region" description="Acidic residues" evidence="1">
    <location>
        <begin position="75"/>
        <end position="84"/>
    </location>
</feature>
<feature type="region of interest" description="Disordered" evidence="1">
    <location>
        <begin position="69"/>
        <end position="91"/>
    </location>
</feature>
<organism evidence="2 3">
    <name type="scientific">Brassica cretica</name>
    <name type="common">Mustard</name>
    <dbReference type="NCBI Taxonomy" id="69181"/>
    <lineage>
        <taxon>Eukaryota</taxon>
        <taxon>Viridiplantae</taxon>
        <taxon>Streptophyta</taxon>
        <taxon>Embryophyta</taxon>
        <taxon>Tracheophyta</taxon>
        <taxon>Spermatophyta</taxon>
        <taxon>Magnoliopsida</taxon>
        <taxon>eudicotyledons</taxon>
        <taxon>Gunneridae</taxon>
        <taxon>Pentapetalae</taxon>
        <taxon>rosids</taxon>
        <taxon>malvids</taxon>
        <taxon>Brassicales</taxon>
        <taxon>Brassicaceae</taxon>
        <taxon>Brassiceae</taxon>
        <taxon>Brassica</taxon>
    </lineage>
</organism>
<reference evidence="2" key="1">
    <citation type="submission" date="2019-12" db="EMBL/GenBank/DDBJ databases">
        <title>Genome sequencing and annotation of Brassica cretica.</title>
        <authorList>
            <person name="Studholme D.J."/>
            <person name="Sarris P."/>
        </authorList>
    </citation>
    <scope>NUCLEOTIDE SEQUENCE</scope>
    <source>
        <strain evidence="2">PFS-109/04</strain>
        <tissue evidence="2">Leaf</tissue>
    </source>
</reference>
<dbReference type="AlphaFoldDB" id="A0A8S9S9F1"/>
<dbReference type="Proteomes" id="UP000712600">
    <property type="component" value="Unassembled WGS sequence"/>
</dbReference>
<evidence type="ECO:0000313" key="2">
    <source>
        <dbReference type="EMBL" id="KAF3598286.1"/>
    </source>
</evidence>
<sequence>MKLHSLRASEAVQMLAEDGVNPKDCRIPPFIADMEGKSYTFQVRVTAFNFTEHHKRFTITRIAEELGCAPVDDNGGGDDDDNDVPPDNGSG</sequence>